<evidence type="ECO:0000256" key="5">
    <source>
        <dbReference type="ARBA" id="ARBA00023136"/>
    </source>
</evidence>
<dbReference type="SUPFAM" id="SSF103473">
    <property type="entry name" value="MFS general substrate transporter"/>
    <property type="match status" value="1"/>
</dbReference>
<feature type="transmembrane region" description="Helical" evidence="6">
    <location>
        <begin position="358"/>
        <end position="381"/>
    </location>
</feature>
<evidence type="ECO:0000256" key="3">
    <source>
        <dbReference type="ARBA" id="ARBA00022692"/>
    </source>
</evidence>
<proteinExistence type="predicted"/>
<dbReference type="PIRSF" id="PIRSF002808">
    <property type="entry name" value="Hexose_phosphate_transp"/>
    <property type="match status" value="1"/>
</dbReference>
<dbReference type="EMBL" id="JBHSNP010000024">
    <property type="protein sequence ID" value="MFC5603681.1"/>
    <property type="molecule type" value="Genomic_DNA"/>
</dbReference>
<comment type="subcellular location">
    <subcellularLocation>
        <location evidence="1">Cell membrane</location>
        <topology evidence="1">Multi-pass membrane protein</topology>
    </subcellularLocation>
</comment>
<feature type="transmembrane region" description="Helical" evidence="6">
    <location>
        <begin position="302"/>
        <end position="319"/>
    </location>
</feature>
<keyword evidence="9" id="KW-1185">Reference proteome</keyword>
<evidence type="ECO:0000313" key="9">
    <source>
        <dbReference type="Proteomes" id="UP001596071"/>
    </source>
</evidence>
<keyword evidence="2" id="KW-0813">Transport</keyword>
<feature type="transmembrane region" description="Helical" evidence="6">
    <location>
        <begin position="325"/>
        <end position="346"/>
    </location>
</feature>
<dbReference type="PROSITE" id="PS50850">
    <property type="entry name" value="MFS"/>
    <property type="match status" value="1"/>
</dbReference>
<evidence type="ECO:0000256" key="1">
    <source>
        <dbReference type="ARBA" id="ARBA00004651"/>
    </source>
</evidence>
<feature type="domain" description="Major facilitator superfamily (MFS) profile" evidence="7">
    <location>
        <begin position="25"/>
        <end position="417"/>
    </location>
</feature>
<feature type="transmembrane region" description="Helical" evidence="6">
    <location>
        <begin position="21"/>
        <end position="42"/>
    </location>
</feature>
<reference evidence="9" key="1">
    <citation type="journal article" date="2019" name="Int. J. Syst. Evol. Microbiol.">
        <title>The Global Catalogue of Microorganisms (GCM) 10K type strain sequencing project: providing services to taxonomists for standard genome sequencing and annotation.</title>
        <authorList>
            <consortium name="The Broad Institute Genomics Platform"/>
            <consortium name="The Broad Institute Genome Sequencing Center for Infectious Disease"/>
            <person name="Wu L."/>
            <person name="Ma J."/>
        </authorList>
    </citation>
    <scope>NUCLEOTIDE SEQUENCE [LARGE SCALE GENOMIC DNA]</scope>
    <source>
        <strain evidence="9">KACC 11299</strain>
    </source>
</reference>
<dbReference type="InterPro" id="IPR000849">
    <property type="entry name" value="Sugar_P_transporter"/>
</dbReference>
<keyword evidence="5 6" id="KW-0472">Membrane</keyword>
<dbReference type="PANTHER" id="PTHR23508:SF10">
    <property type="entry name" value="CARBOXYLIC ACID TRANSPORTER PROTEIN HOMOLOG"/>
    <property type="match status" value="1"/>
</dbReference>
<name>A0ABW0TXB7_9BACL</name>
<feature type="transmembrane region" description="Helical" evidence="6">
    <location>
        <begin position="269"/>
        <end position="290"/>
    </location>
</feature>
<keyword evidence="4 6" id="KW-1133">Transmembrane helix</keyword>
<dbReference type="InterPro" id="IPR036259">
    <property type="entry name" value="MFS_trans_sf"/>
</dbReference>
<evidence type="ECO:0000259" key="7">
    <source>
        <dbReference type="PROSITE" id="PS50850"/>
    </source>
</evidence>
<evidence type="ECO:0000256" key="2">
    <source>
        <dbReference type="ARBA" id="ARBA00022448"/>
    </source>
</evidence>
<accession>A0ABW0TXB7</accession>
<dbReference type="RefSeq" id="WP_381444558.1">
    <property type="nucleotide sequence ID" value="NZ_JBHSNP010000024.1"/>
</dbReference>
<evidence type="ECO:0000256" key="4">
    <source>
        <dbReference type="ARBA" id="ARBA00022989"/>
    </source>
</evidence>
<feature type="transmembrane region" description="Helical" evidence="6">
    <location>
        <begin position="148"/>
        <end position="173"/>
    </location>
</feature>
<organism evidence="8 9">
    <name type="scientific">Sporosarcina koreensis</name>
    <dbReference type="NCBI Taxonomy" id="334735"/>
    <lineage>
        <taxon>Bacteria</taxon>
        <taxon>Bacillati</taxon>
        <taxon>Bacillota</taxon>
        <taxon>Bacilli</taxon>
        <taxon>Bacillales</taxon>
        <taxon>Caryophanaceae</taxon>
        <taxon>Sporosarcina</taxon>
    </lineage>
</organism>
<dbReference type="Pfam" id="PF07690">
    <property type="entry name" value="MFS_1"/>
    <property type="match status" value="1"/>
</dbReference>
<feature type="transmembrane region" description="Helical" evidence="6">
    <location>
        <begin position="393"/>
        <end position="412"/>
    </location>
</feature>
<protein>
    <submittedName>
        <fullName evidence="8">MFS transporter</fullName>
    </submittedName>
</protein>
<sequence>MVVMASGEAQPDWQQKKTIPYWWKAVFAFTLGWMFINANKYFLNPILNNIGLEYNLNNSQLGLVNSIFFLTYTIAQIPAGAFGDKFGRKKLLVIGFILYGVLTGVSGLMAGFTGFLVARALAGFSSATYYGPQFALSSEAIPAKHRTVGSAIINSGSGIGIAFGFILSSTLVLDMGMKWTIPFYVFGVLTVLVGFLIAALVREKNPDALEQSKIPEKASEHEEKISVFSLLKNRNLLITFLVLFCSIYGFTVVVTWLPKFLETERGFHGSQVGLISALVPLASIPGALIASYISDRLGRKKPFAFVLIPIAAVALWATVYVHSTALLITALLVYGLFGKIALDPLLIASVSENVRQSAYGIAFSLYNFIGMISSIIAPWFVGFLADKTGSMTAGFYSAVIVLAVGFVLMMFFKEGPKAKVLDA</sequence>
<dbReference type="InterPro" id="IPR020846">
    <property type="entry name" value="MFS_dom"/>
</dbReference>
<keyword evidence="3 6" id="KW-0812">Transmembrane</keyword>
<feature type="transmembrane region" description="Helical" evidence="6">
    <location>
        <begin position="116"/>
        <end position="136"/>
    </location>
</feature>
<dbReference type="Proteomes" id="UP001596071">
    <property type="component" value="Unassembled WGS sequence"/>
</dbReference>
<feature type="transmembrane region" description="Helical" evidence="6">
    <location>
        <begin position="91"/>
        <end position="110"/>
    </location>
</feature>
<feature type="transmembrane region" description="Helical" evidence="6">
    <location>
        <begin position="179"/>
        <end position="201"/>
    </location>
</feature>
<feature type="transmembrane region" description="Helical" evidence="6">
    <location>
        <begin position="236"/>
        <end position="257"/>
    </location>
</feature>
<comment type="caution">
    <text evidence="8">The sequence shown here is derived from an EMBL/GenBank/DDBJ whole genome shotgun (WGS) entry which is preliminary data.</text>
</comment>
<dbReference type="Gene3D" id="1.20.1250.20">
    <property type="entry name" value="MFS general substrate transporter like domains"/>
    <property type="match status" value="2"/>
</dbReference>
<feature type="transmembrane region" description="Helical" evidence="6">
    <location>
        <begin position="62"/>
        <end position="79"/>
    </location>
</feature>
<dbReference type="InterPro" id="IPR011701">
    <property type="entry name" value="MFS"/>
</dbReference>
<gene>
    <name evidence="8" type="ORF">ACFPTP_10670</name>
</gene>
<dbReference type="PANTHER" id="PTHR23508">
    <property type="entry name" value="CARBOXYLIC ACID TRANSPORTER PROTEIN HOMOLOG"/>
    <property type="match status" value="1"/>
</dbReference>
<evidence type="ECO:0000313" key="8">
    <source>
        <dbReference type="EMBL" id="MFC5603681.1"/>
    </source>
</evidence>
<evidence type="ECO:0000256" key="6">
    <source>
        <dbReference type="SAM" id="Phobius"/>
    </source>
</evidence>